<accession>A0AA39CH99</accession>
<dbReference type="PRINTS" id="PR00413">
    <property type="entry name" value="HADHALOGNASE"/>
</dbReference>
<dbReference type="EMBL" id="JAPDRK010000010">
    <property type="protein sequence ID" value="KAJ9608234.1"/>
    <property type="molecule type" value="Genomic_DNA"/>
</dbReference>
<dbReference type="CDD" id="cd02603">
    <property type="entry name" value="HAD_sEH-N_like"/>
    <property type="match status" value="1"/>
</dbReference>
<reference evidence="1" key="1">
    <citation type="submission" date="2022-10" db="EMBL/GenBank/DDBJ databases">
        <title>Culturing micro-colonial fungi from biological soil crusts in the Mojave desert and describing Neophaeococcomyces mojavensis, and introducing the new genera and species Taxawa tesnikishii.</title>
        <authorList>
            <person name="Kurbessoian T."/>
            <person name="Stajich J.E."/>
        </authorList>
    </citation>
    <scope>NUCLEOTIDE SEQUENCE</scope>
    <source>
        <strain evidence="1">TK_41</strain>
    </source>
</reference>
<dbReference type="PANTHER" id="PTHR47829">
    <property type="entry name" value="HYDROLASE, PUTATIVE (AFU_ORTHOLOGUE AFUA_1G12880)-RELATED"/>
    <property type="match status" value="1"/>
</dbReference>
<dbReference type="InterPro" id="IPR006439">
    <property type="entry name" value="HAD-SF_hydro_IA"/>
</dbReference>
<evidence type="ECO:0008006" key="3">
    <source>
        <dbReference type="Google" id="ProtNLM"/>
    </source>
</evidence>
<name>A0AA39CH99_9EURO</name>
<keyword evidence="2" id="KW-1185">Reference proteome</keyword>
<evidence type="ECO:0000313" key="2">
    <source>
        <dbReference type="Proteomes" id="UP001172673"/>
    </source>
</evidence>
<dbReference type="SFLD" id="SFLDG01129">
    <property type="entry name" value="C1.5:_HAD__Beta-PGM__Phosphata"/>
    <property type="match status" value="1"/>
</dbReference>
<sequence>MAVPQSRPKVLLFDIGGVCVVSPFQAILDYELQNNIPVGYINYNIRALTPNGAWHKLERGEIPNDANYFRMFKADLERPDLWARFHAEKLNVSTPPPVPSIDAETMYWNMMTNSRSPDPWMYPALLKLKAKGWKLAALSNTTVFPEGHAFNEPAEDEDVKKVFDVFVSSTHVGMRKPNRDIYEYTLKLLKERWGNDINFEDIVFFDDIGENLKGAKALGIRTVRVVLGKTKDAVRELERLTGLELVGEPWVSKPAKAKLSEASKAKL</sequence>
<comment type="caution">
    <text evidence="1">The sequence shown here is derived from an EMBL/GenBank/DDBJ whole genome shotgun (WGS) entry which is preliminary data.</text>
</comment>
<dbReference type="SUPFAM" id="SSF56784">
    <property type="entry name" value="HAD-like"/>
    <property type="match status" value="1"/>
</dbReference>
<gene>
    <name evidence="1" type="ORF">H2200_007222</name>
</gene>
<dbReference type="Gene3D" id="1.10.150.240">
    <property type="entry name" value="Putative phosphatase, domain 2"/>
    <property type="match status" value="1"/>
</dbReference>
<evidence type="ECO:0000313" key="1">
    <source>
        <dbReference type="EMBL" id="KAJ9608234.1"/>
    </source>
</evidence>
<protein>
    <recommendedName>
        <fullName evidence="3">Microsomal epoxide hydrolase</fullName>
    </recommendedName>
</protein>
<dbReference type="PANTHER" id="PTHR47829:SF1">
    <property type="entry name" value="HAD FAMILY PHOSPHATASE"/>
    <property type="match status" value="1"/>
</dbReference>
<organism evidence="1 2">
    <name type="scientific">Cladophialophora chaetospira</name>
    <dbReference type="NCBI Taxonomy" id="386627"/>
    <lineage>
        <taxon>Eukaryota</taxon>
        <taxon>Fungi</taxon>
        <taxon>Dikarya</taxon>
        <taxon>Ascomycota</taxon>
        <taxon>Pezizomycotina</taxon>
        <taxon>Eurotiomycetes</taxon>
        <taxon>Chaetothyriomycetidae</taxon>
        <taxon>Chaetothyriales</taxon>
        <taxon>Herpotrichiellaceae</taxon>
        <taxon>Cladophialophora</taxon>
    </lineage>
</organism>
<dbReference type="SFLD" id="SFLDS00003">
    <property type="entry name" value="Haloacid_Dehalogenase"/>
    <property type="match status" value="1"/>
</dbReference>
<dbReference type="Gene3D" id="3.40.50.1000">
    <property type="entry name" value="HAD superfamily/HAD-like"/>
    <property type="match status" value="1"/>
</dbReference>
<dbReference type="Proteomes" id="UP001172673">
    <property type="component" value="Unassembled WGS sequence"/>
</dbReference>
<proteinExistence type="predicted"/>
<dbReference type="InterPro" id="IPR052898">
    <property type="entry name" value="ACAD10-like"/>
</dbReference>
<dbReference type="NCBIfam" id="TIGR01509">
    <property type="entry name" value="HAD-SF-IA-v3"/>
    <property type="match status" value="1"/>
</dbReference>
<dbReference type="InterPro" id="IPR023214">
    <property type="entry name" value="HAD_sf"/>
</dbReference>
<dbReference type="AlphaFoldDB" id="A0AA39CH99"/>
<dbReference type="InterPro" id="IPR023198">
    <property type="entry name" value="PGP-like_dom2"/>
</dbReference>
<dbReference type="Pfam" id="PF00702">
    <property type="entry name" value="Hydrolase"/>
    <property type="match status" value="1"/>
</dbReference>
<dbReference type="GO" id="GO:0016791">
    <property type="term" value="F:phosphatase activity"/>
    <property type="evidence" value="ECO:0007669"/>
    <property type="project" value="UniProtKB-ARBA"/>
</dbReference>
<dbReference type="InterPro" id="IPR036412">
    <property type="entry name" value="HAD-like_sf"/>
</dbReference>